<gene>
    <name evidence="1" type="ORF">RRG08_052941</name>
</gene>
<protein>
    <submittedName>
        <fullName evidence="1">Uncharacterized protein</fullName>
    </submittedName>
</protein>
<organism evidence="1 2">
    <name type="scientific">Elysia crispata</name>
    <name type="common">lettuce slug</name>
    <dbReference type="NCBI Taxonomy" id="231223"/>
    <lineage>
        <taxon>Eukaryota</taxon>
        <taxon>Metazoa</taxon>
        <taxon>Spiralia</taxon>
        <taxon>Lophotrochozoa</taxon>
        <taxon>Mollusca</taxon>
        <taxon>Gastropoda</taxon>
        <taxon>Heterobranchia</taxon>
        <taxon>Euthyneura</taxon>
        <taxon>Panpulmonata</taxon>
        <taxon>Sacoglossa</taxon>
        <taxon>Placobranchoidea</taxon>
        <taxon>Plakobranchidae</taxon>
        <taxon>Elysia</taxon>
    </lineage>
</organism>
<proteinExistence type="predicted"/>
<accession>A0AAE1BCI1</accession>
<reference evidence="1" key="1">
    <citation type="journal article" date="2023" name="G3 (Bethesda)">
        <title>A reference genome for the long-term kleptoplast-retaining sea slug Elysia crispata morphotype clarki.</title>
        <authorList>
            <person name="Eastman K.E."/>
            <person name="Pendleton A.L."/>
            <person name="Shaikh M.A."/>
            <person name="Suttiyut T."/>
            <person name="Ogas R."/>
            <person name="Tomko P."/>
            <person name="Gavelis G."/>
            <person name="Widhalm J.R."/>
            <person name="Wisecaver J.H."/>
        </authorList>
    </citation>
    <scope>NUCLEOTIDE SEQUENCE</scope>
    <source>
        <strain evidence="1">ECLA1</strain>
    </source>
</reference>
<evidence type="ECO:0000313" key="1">
    <source>
        <dbReference type="EMBL" id="KAK3803769.1"/>
    </source>
</evidence>
<name>A0AAE1BCI1_9GAST</name>
<sequence>MKMFRPGLCACRTWTSVLRPTVLPKTPRIYTRFFNFLFNGIKLGLVLNFLWKKCAGEVKLEELQCLYQISIGLCVLHKWLSAKIYLPKDIYKTWLKARPEVS</sequence>
<keyword evidence="2" id="KW-1185">Reference proteome</keyword>
<dbReference type="Proteomes" id="UP001283361">
    <property type="component" value="Unassembled WGS sequence"/>
</dbReference>
<dbReference type="EMBL" id="JAWDGP010000090">
    <property type="protein sequence ID" value="KAK3803769.1"/>
    <property type="molecule type" value="Genomic_DNA"/>
</dbReference>
<dbReference type="AlphaFoldDB" id="A0AAE1BCI1"/>
<evidence type="ECO:0000313" key="2">
    <source>
        <dbReference type="Proteomes" id="UP001283361"/>
    </source>
</evidence>
<comment type="caution">
    <text evidence="1">The sequence shown here is derived from an EMBL/GenBank/DDBJ whole genome shotgun (WGS) entry which is preliminary data.</text>
</comment>